<dbReference type="Pfam" id="PF00877">
    <property type="entry name" value="NLPC_P60"/>
    <property type="match status" value="1"/>
</dbReference>
<reference evidence="6 7" key="1">
    <citation type="submission" date="2021-01" db="EMBL/GenBank/DDBJ databases">
        <title>Genomic Encyclopedia of Type Strains, Phase IV (KMG-IV): sequencing the most valuable type-strain genomes for metagenomic binning, comparative biology and taxonomic classification.</title>
        <authorList>
            <person name="Goeker M."/>
        </authorList>
    </citation>
    <scope>NUCLEOTIDE SEQUENCE [LARGE SCALE GENOMIC DNA]</scope>
    <source>
        <strain evidence="6 7">DSM 103394</strain>
    </source>
</reference>
<dbReference type="GO" id="GO:0016787">
    <property type="term" value="F:hydrolase activity"/>
    <property type="evidence" value="ECO:0007669"/>
    <property type="project" value="UniProtKB-KW"/>
</dbReference>
<dbReference type="PANTHER" id="PTHR47053:SF1">
    <property type="entry name" value="MUREIN DD-ENDOPEPTIDASE MEPH-RELATED"/>
    <property type="match status" value="1"/>
</dbReference>
<proteinExistence type="inferred from homology"/>
<evidence type="ECO:0000256" key="1">
    <source>
        <dbReference type="ARBA" id="ARBA00007074"/>
    </source>
</evidence>
<name>A0ABS4CYQ9_9BACI</name>
<dbReference type="RefSeq" id="WP_053605364.1">
    <property type="nucleotide sequence ID" value="NZ_JAFDST010000003.1"/>
</dbReference>
<evidence type="ECO:0000259" key="5">
    <source>
        <dbReference type="PROSITE" id="PS51935"/>
    </source>
</evidence>
<evidence type="ECO:0000256" key="3">
    <source>
        <dbReference type="ARBA" id="ARBA00022801"/>
    </source>
</evidence>
<dbReference type="PROSITE" id="PS51935">
    <property type="entry name" value="NLPC_P60"/>
    <property type="match status" value="1"/>
</dbReference>
<dbReference type="InterPro" id="IPR038765">
    <property type="entry name" value="Papain-like_cys_pep_sf"/>
</dbReference>
<gene>
    <name evidence="6" type="ORF">JOC74_002993</name>
</gene>
<keyword evidence="3 6" id="KW-0378">Hydrolase</keyword>
<dbReference type="Proteomes" id="UP000674416">
    <property type="component" value="Unassembled WGS sequence"/>
</dbReference>
<sequence>MILVQANRLPAAFDIKKKKIMRVNMLADQIISTGLRFLGTPYVFNARSDQTNVFDCSSFIQHIFGVNGISLPRNSRQQFLMGTRIPFSQIRQGDLLFFTTKKRENREGVAKIGHVAVYIGKGHILHTYRQGKKVQISELDSHWKSKYKGTKRVI</sequence>
<keyword evidence="7" id="KW-1185">Reference proteome</keyword>
<dbReference type="InterPro" id="IPR051202">
    <property type="entry name" value="Peptidase_C40"/>
</dbReference>
<dbReference type="InterPro" id="IPR000064">
    <property type="entry name" value="NLP_P60_dom"/>
</dbReference>
<accession>A0ABS4CYQ9</accession>
<evidence type="ECO:0000256" key="2">
    <source>
        <dbReference type="ARBA" id="ARBA00022670"/>
    </source>
</evidence>
<keyword evidence="2" id="KW-0645">Protease</keyword>
<protein>
    <submittedName>
        <fullName evidence="6">Cell wall-associated NlpC family hydrolase</fullName>
    </submittedName>
</protein>
<dbReference type="PANTHER" id="PTHR47053">
    <property type="entry name" value="MUREIN DD-ENDOPEPTIDASE MEPH-RELATED"/>
    <property type="match status" value="1"/>
</dbReference>
<evidence type="ECO:0000313" key="6">
    <source>
        <dbReference type="EMBL" id="MBP1082490.1"/>
    </source>
</evidence>
<comment type="caution">
    <text evidence="6">The sequence shown here is derived from an EMBL/GenBank/DDBJ whole genome shotgun (WGS) entry which is preliminary data.</text>
</comment>
<dbReference type="SUPFAM" id="SSF54001">
    <property type="entry name" value="Cysteine proteinases"/>
    <property type="match status" value="1"/>
</dbReference>
<comment type="similarity">
    <text evidence="1">Belongs to the peptidase C40 family.</text>
</comment>
<keyword evidence="4" id="KW-0788">Thiol protease</keyword>
<evidence type="ECO:0000256" key="4">
    <source>
        <dbReference type="ARBA" id="ARBA00022807"/>
    </source>
</evidence>
<dbReference type="Gene3D" id="3.90.1720.10">
    <property type="entry name" value="endopeptidase domain like (from Nostoc punctiforme)"/>
    <property type="match status" value="1"/>
</dbReference>
<dbReference type="EMBL" id="JAFDST010000003">
    <property type="protein sequence ID" value="MBP1082490.1"/>
    <property type="molecule type" value="Genomic_DNA"/>
</dbReference>
<feature type="domain" description="NlpC/P60" evidence="5">
    <location>
        <begin position="24"/>
        <end position="154"/>
    </location>
</feature>
<organism evidence="6 7">
    <name type="scientific">Bacillus capparidis</name>
    <dbReference type="NCBI Taxonomy" id="1840411"/>
    <lineage>
        <taxon>Bacteria</taxon>
        <taxon>Bacillati</taxon>
        <taxon>Bacillota</taxon>
        <taxon>Bacilli</taxon>
        <taxon>Bacillales</taxon>
        <taxon>Bacillaceae</taxon>
        <taxon>Bacillus</taxon>
    </lineage>
</organism>
<evidence type="ECO:0000313" key="7">
    <source>
        <dbReference type="Proteomes" id="UP000674416"/>
    </source>
</evidence>